<reference evidence="1" key="1">
    <citation type="submission" date="2022-10" db="EMBL/GenBank/DDBJ databases">
        <title>The WGS of Solirubrobacter ginsenosidimutans DSM 21036.</title>
        <authorList>
            <person name="Jiang Z."/>
        </authorList>
    </citation>
    <scope>NUCLEOTIDE SEQUENCE</scope>
    <source>
        <strain evidence="1">DSM 21036</strain>
    </source>
</reference>
<keyword evidence="2" id="KW-1185">Reference proteome</keyword>
<dbReference type="AlphaFoldDB" id="A0A9X3S4K5"/>
<dbReference type="Proteomes" id="UP001149140">
    <property type="component" value="Unassembled WGS sequence"/>
</dbReference>
<evidence type="ECO:0000313" key="2">
    <source>
        <dbReference type="Proteomes" id="UP001149140"/>
    </source>
</evidence>
<protein>
    <submittedName>
        <fullName evidence="1">Uncharacterized protein</fullName>
    </submittedName>
</protein>
<evidence type="ECO:0000313" key="1">
    <source>
        <dbReference type="EMBL" id="MDA0165929.1"/>
    </source>
</evidence>
<organism evidence="1 2">
    <name type="scientific">Solirubrobacter ginsenosidimutans</name>
    <dbReference type="NCBI Taxonomy" id="490573"/>
    <lineage>
        <taxon>Bacteria</taxon>
        <taxon>Bacillati</taxon>
        <taxon>Actinomycetota</taxon>
        <taxon>Thermoleophilia</taxon>
        <taxon>Solirubrobacterales</taxon>
        <taxon>Solirubrobacteraceae</taxon>
        <taxon>Solirubrobacter</taxon>
    </lineage>
</organism>
<name>A0A9X3S4K5_9ACTN</name>
<gene>
    <name evidence="1" type="ORF">OM076_37030</name>
</gene>
<comment type="caution">
    <text evidence="1">The sequence shown here is derived from an EMBL/GenBank/DDBJ whole genome shotgun (WGS) entry which is preliminary data.</text>
</comment>
<accession>A0A9X3S4K5</accession>
<proteinExistence type="predicted"/>
<sequence>MAVPEPLAGAAFAGQLETWQREAIHSATIVLTDETLQSIRMLEPELANYEDLPFTAFLPPWRSWRAYSYRFLLDLALCVFEMGRRLTQPRWDYPRCTGEEIALWIILCQAEVNAELAGHELDPEDLIDLMFEDGDFLAYYSEIPEDEMRELAAKHDVPLEPENWFEPFRKDRPIHPFLTDA</sequence>
<dbReference type="EMBL" id="JAPDOD010000055">
    <property type="protein sequence ID" value="MDA0165929.1"/>
    <property type="molecule type" value="Genomic_DNA"/>
</dbReference>
<dbReference type="RefSeq" id="WP_270045190.1">
    <property type="nucleotide sequence ID" value="NZ_JAPDOD010000055.1"/>
</dbReference>